<feature type="repeat" description="PPR" evidence="2">
    <location>
        <begin position="126"/>
        <end position="160"/>
    </location>
</feature>
<evidence type="ECO:0008006" key="6">
    <source>
        <dbReference type="Google" id="ProtNLM"/>
    </source>
</evidence>
<evidence type="ECO:0000256" key="1">
    <source>
        <dbReference type="ARBA" id="ARBA00022737"/>
    </source>
</evidence>
<reference evidence="3 4" key="1">
    <citation type="journal article" date="2010" name="Nature">
        <title>Genome sequence of the palaeopolyploid soybean.</title>
        <authorList>
            <person name="Schmutz J."/>
            <person name="Cannon S.B."/>
            <person name="Schlueter J."/>
            <person name="Ma J."/>
            <person name="Mitros T."/>
            <person name="Nelson W."/>
            <person name="Hyten D.L."/>
            <person name="Song Q."/>
            <person name="Thelen J.J."/>
            <person name="Cheng J."/>
            <person name="Xu D."/>
            <person name="Hellsten U."/>
            <person name="May G.D."/>
            <person name="Yu Y."/>
            <person name="Sakurai T."/>
            <person name="Umezawa T."/>
            <person name="Bhattacharyya M.K."/>
            <person name="Sandhu D."/>
            <person name="Valliyodan B."/>
            <person name="Lindquist E."/>
            <person name="Peto M."/>
            <person name="Grant D."/>
            <person name="Shu S."/>
            <person name="Goodstein D."/>
            <person name="Barry K."/>
            <person name="Futrell-Griggs M."/>
            <person name="Abernathy B."/>
            <person name="Du J."/>
            <person name="Tian Z."/>
            <person name="Zhu L."/>
            <person name="Gill N."/>
            <person name="Joshi T."/>
            <person name="Libault M."/>
            <person name="Sethuraman A."/>
            <person name="Zhang X.-C."/>
            <person name="Shinozaki K."/>
            <person name="Nguyen H.T."/>
            <person name="Wing R.A."/>
            <person name="Cregan P."/>
            <person name="Specht J."/>
            <person name="Grimwood J."/>
            <person name="Rokhsar D."/>
            <person name="Stacey G."/>
            <person name="Shoemaker R.C."/>
            <person name="Jackson S.A."/>
        </authorList>
    </citation>
    <scope>NUCLEOTIDE SEQUENCE</scope>
    <source>
        <strain evidence="4">cv. Williams 82</strain>
        <tissue evidence="3">Callus</tissue>
    </source>
</reference>
<organism evidence="3">
    <name type="scientific">Glycine max</name>
    <name type="common">Soybean</name>
    <name type="synonym">Glycine hispida</name>
    <dbReference type="NCBI Taxonomy" id="3847"/>
    <lineage>
        <taxon>Eukaryota</taxon>
        <taxon>Viridiplantae</taxon>
        <taxon>Streptophyta</taxon>
        <taxon>Embryophyta</taxon>
        <taxon>Tracheophyta</taxon>
        <taxon>Spermatophyta</taxon>
        <taxon>Magnoliopsida</taxon>
        <taxon>eudicotyledons</taxon>
        <taxon>Gunneridae</taxon>
        <taxon>Pentapetalae</taxon>
        <taxon>rosids</taxon>
        <taxon>fabids</taxon>
        <taxon>Fabales</taxon>
        <taxon>Fabaceae</taxon>
        <taxon>Papilionoideae</taxon>
        <taxon>50 kb inversion clade</taxon>
        <taxon>NPAAA clade</taxon>
        <taxon>indigoferoid/millettioid clade</taxon>
        <taxon>Phaseoleae</taxon>
        <taxon>Glycine</taxon>
        <taxon>Glycine subgen. Soja</taxon>
    </lineage>
</organism>
<feature type="repeat" description="PPR" evidence="2">
    <location>
        <begin position="23"/>
        <end position="57"/>
    </location>
</feature>
<dbReference type="InterPro" id="IPR002885">
    <property type="entry name" value="PPR_rpt"/>
</dbReference>
<dbReference type="FunFam" id="1.25.40.10:FF:000409">
    <property type="entry name" value="Pentatricopeptide repeat-containing protein, chloroplastic"/>
    <property type="match status" value="1"/>
</dbReference>
<proteinExistence type="predicted"/>
<dbReference type="Gene3D" id="1.25.40.10">
    <property type="entry name" value="Tetratricopeptide repeat domain"/>
    <property type="match status" value="4"/>
</dbReference>
<protein>
    <recommendedName>
        <fullName evidence="6">Pentacotripeptide-repeat region of PRORP domain-containing protein</fullName>
    </recommendedName>
</protein>
<dbReference type="GO" id="GO:0003723">
    <property type="term" value="F:RNA binding"/>
    <property type="evidence" value="ECO:0007669"/>
    <property type="project" value="InterPro"/>
</dbReference>
<dbReference type="InterPro" id="IPR011990">
    <property type="entry name" value="TPR-like_helical_dom_sf"/>
</dbReference>
<dbReference type="GO" id="GO:0009451">
    <property type="term" value="P:RNA modification"/>
    <property type="evidence" value="ECO:0007669"/>
    <property type="project" value="InterPro"/>
</dbReference>
<dbReference type="InParanoid" id="A0A0R0GTS2"/>
<dbReference type="PANTHER" id="PTHR47926:SF490">
    <property type="entry name" value="REPEAT-LIKE SUPERFAMILY PROTEIN, PUTATIVE-RELATED"/>
    <property type="match status" value="1"/>
</dbReference>
<dbReference type="Proteomes" id="UP000008827">
    <property type="component" value="Chromosome 13"/>
</dbReference>
<dbReference type="PROSITE" id="PS51375">
    <property type="entry name" value="PPR"/>
    <property type="match status" value="3"/>
</dbReference>
<keyword evidence="5" id="KW-1185">Reference proteome</keyword>
<dbReference type="EMBL" id="CM000846">
    <property type="protein sequence ID" value="KRH17695.1"/>
    <property type="molecule type" value="Genomic_DNA"/>
</dbReference>
<reference evidence="4" key="2">
    <citation type="submission" date="2018-02" db="UniProtKB">
        <authorList>
            <consortium name="EnsemblPlants"/>
        </authorList>
    </citation>
    <scope>IDENTIFICATION</scope>
    <source>
        <strain evidence="4">Williams 82</strain>
    </source>
</reference>
<dbReference type="Pfam" id="PF01535">
    <property type="entry name" value="PPR"/>
    <property type="match status" value="5"/>
</dbReference>
<dbReference type="EnsemblPlants" id="KRH17695">
    <property type="protein sequence ID" value="KRH17695"/>
    <property type="gene ID" value="GLYMA_13G008400"/>
</dbReference>
<keyword evidence="1" id="KW-0677">Repeat</keyword>
<gene>
    <name evidence="3" type="ORF">GLYMA_13G008400</name>
</gene>
<evidence type="ECO:0000313" key="4">
    <source>
        <dbReference type="EnsemblPlants" id="KRH17695"/>
    </source>
</evidence>
<evidence type="ECO:0000313" key="5">
    <source>
        <dbReference type="Proteomes" id="UP000008827"/>
    </source>
</evidence>
<dbReference type="NCBIfam" id="TIGR00756">
    <property type="entry name" value="PPR"/>
    <property type="match status" value="3"/>
</dbReference>
<dbReference type="Gramene" id="KRH17695">
    <property type="protein sequence ID" value="KRH17695"/>
    <property type="gene ID" value="GLYMA_13G008400"/>
</dbReference>
<dbReference type="Pfam" id="PF12854">
    <property type="entry name" value="PPR_1"/>
    <property type="match status" value="1"/>
</dbReference>
<dbReference type="PANTHER" id="PTHR47926">
    <property type="entry name" value="PENTATRICOPEPTIDE REPEAT-CONTAINING PROTEIN"/>
    <property type="match status" value="1"/>
</dbReference>
<accession>A0A0R0GTS2</accession>
<dbReference type="InterPro" id="IPR046960">
    <property type="entry name" value="PPR_At4g14850-like_plant"/>
</dbReference>
<evidence type="ECO:0000313" key="3">
    <source>
        <dbReference type="EMBL" id="KRH17695.1"/>
    </source>
</evidence>
<dbReference type="PaxDb" id="3847-GLYMA13G11426.1"/>
<dbReference type="FunFam" id="1.25.40.10:FF:001822">
    <property type="entry name" value="Pentatricopeptide repeat-containing family protein"/>
    <property type="match status" value="1"/>
</dbReference>
<dbReference type="AlphaFoldDB" id="A0A0R0GTS2"/>
<sequence length="404" mass="44953">MMYSEVGSLASARLVFDKIHKKDVVSWSTMIRSYDKSGLLDEALDLVRDMHVMRVKPSEIAMISITHVLAEIADLKLGKATHAYVMRNWKCGKSGVPLSTALIDMYAKCKNLAYARRVFDGMSETSIISWTAMIATYIHCNNLNEGVGLFVKMLGEGMSPNEITMLSFVKECGTAGALELGKLLHAFTLRSGFTMSLVLATAFIDMYGKCGDVRSARSVFDSFKSKDLMMWSAMISAYAQNNCIDEAFDIFVHMTGCGIRPNERTMVSRLMICAKAGSLEMGKWIHSYIDKQGIKGNIILKTSLVDTYAKCGDIDALLAAAMDRDHWNSEEMEALGVIHNDITFIGALHACSHSGLWQEGKILFHKMVHEFGFIPKVEHYGCIWISSCCMQASQEYQTWGMGSH</sequence>
<evidence type="ECO:0000256" key="2">
    <source>
        <dbReference type="PROSITE-ProRule" id="PRU00708"/>
    </source>
</evidence>
<dbReference type="SMR" id="A0A0R0GTS2"/>
<dbReference type="OMA" id="RIEFISH"/>
<feature type="repeat" description="PPR" evidence="2">
    <location>
        <begin position="227"/>
        <end position="261"/>
    </location>
</feature>
<name>A0A0R0GTS2_SOYBN</name>
<reference evidence="3" key="3">
    <citation type="submission" date="2018-07" db="EMBL/GenBank/DDBJ databases">
        <title>WGS assembly of Glycine max.</title>
        <authorList>
            <person name="Schmutz J."/>
            <person name="Cannon S."/>
            <person name="Schlueter J."/>
            <person name="Ma J."/>
            <person name="Mitros T."/>
            <person name="Nelson W."/>
            <person name="Hyten D."/>
            <person name="Song Q."/>
            <person name="Thelen J."/>
            <person name="Cheng J."/>
            <person name="Xu D."/>
            <person name="Hellsten U."/>
            <person name="May G."/>
            <person name="Yu Y."/>
            <person name="Sakurai T."/>
            <person name="Umezawa T."/>
            <person name="Bhattacharyya M."/>
            <person name="Sandhu D."/>
            <person name="Valliyodan B."/>
            <person name="Lindquist E."/>
            <person name="Peto M."/>
            <person name="Grant D."/>
            <person name="Shu S."/>
            <person name="Goodstein D."/>
            <person name="Barry K."/>
            <person name="Futrell-Griggs M."/>
            <person name="Abernathy B."/>
            <person name="Du J."/>
            <person name="Tian Z."/>
            <person name="Zhu L."/>
            <person name="Gill N."/>
            <person name="Joshi T."/>
            <person name="Libault M."/>
            <person name="Sethuraman A."/>
            <person name="Zhang X."/>
            <person name="Shinozaki K."/>
            <person name="Nguyen H."/>
            <person name="Wing R."/>
            <person name="Cregan P."/>
            <person name="Specht J."/>
            <person name="Grimwood J."/>
            <person name="Rokhsar D."/>
            <person name="Stacey G."/>
            <person name="Shoemaker R."/>
            <person name="Jackson S."/>
        </authorList>
    </citation>
    <scope>NUCLEOTIDE SEQUENCE</scope>
    <source>
        <tissue evidence="3">Callus</tissue>
    </source>
</reference>